<dbReference type="InterPro" id="IPR006913">
    <property type="entry name" value="CENP-V/GFA"/>
</dbReference>
<reference evidence="7" key="1">
    <citation type="submission" date="2013-12" db="EMBL/GenBank/DDBJ databases">
        <title>The Genome Sequence of Aphanomyces astaci APO3.</title>
        <authorList>
            <consortium name="The Broad Institute Genomics Platform"/>
            <person name="Russ C."/>
            <person name="Tyler B."/>
            <person name="van West P."/>
            <person name="Dieguez-Uribeondo J."/>
            <person name="Young S.K."/>
            <person name="Zeng Q."/>
            <person name="Gargeya S."/>
            <person name="Fitzgerald M."/>
            <person name="Abouelleil A."/>
            <person name="Alvarado L."/>
            <person name="Chapman S.B."/>
            <person name="Gainer-Dewar J."/>
            <person name="Goldberg J."/>
            <person name="Griggs A."/>
            <person name="Gujja S."/>
            <person name="Hansen M."/>
            <person name="Howarth C."/>
            <person name="Imamovic A."/>
            <person name="Ireland A."/>
            <person name="Larimer J."/>
            <person name="McCowan C."/>
            <person name="Murphy C."/>
            <person name="Pearson M."/>
            <person name="Poon T.W."/>
            <person name="Priest M."/>
            <person name="Roberts A."/>
            <person name="Saif S."/>
            <person name="Shea T."/>
            <person name="Sykes S."/>
            <person name="Wortman J."/>
            <person name="Nusbaum C."/>
            <person name="Birren B."/>
        </authorList>
    </citation>
    <scope>NUCLEOTIDE SEQUENCE [LARGE SCALE GENOMIC DNA]</scope>
    <source>
        <strain evidence="7">APO3</strain>
    </source>
</reference>
<dbReference type="STRING" id="112090.W4FHJ5"/>
<dbReference type="EMBL" id="KI913212">
    <property type="protein sequence ID" value="ETV66329.1"/>
    <property type="molecule type" value="Genomic_DNA"/>
</dbReference>
<keyword evidence="5" id="KW-0472">Membrane</keyword>
<protein>
    <recommendedName>
        <fullName evidence="6">CENP-V/GFA domain-containing protein</fullName>
    </recommendedName>
</protein>
<dbReference type="VEuPathDB" id="FungiDB:H257_17130"/>
<dbReference type="SUPFAM" id="SSF51316">
    <property type="entry name" value="Mss4-like"/>
    <property type="match status" value="1"/>
</dbReference>
<evidence type="ECO:0000256" key="3">
    <source>
        <dbReference type="ARBA" id="ARBA00022833"/>
    </source>
</evidence>
<evidence type="ECO:0000256" key="4">
    <source>
        <dbReference type="SAM" id="MobiDB-lite"/>
    </source>
</evidence>
<feature type="region of interest" description="Disordered" evidence="4">
    <location>
        <begin position="188"/>
        <end position="213"/>
    </location>
</feature>
<dbReference type="GeneID" id="20819126"/>
<gene>
    <name evidence="7" type="ORF">H257_17130</name>
</gene>
<evidence type="ECO:0000313" key="7">
    <source>
        <dbReference type="EMBL" id="ETV66329.1"/>
    </source>
</evidence>
<dbReference type="OrthoDB" id="2993351at2759"/>
<organism evidence="7">
    <name type="scientific">Aphanomyces astaci</name>
    <name type="common">Crayfish plague agent</name>
    <dbReference type="NCBI Taxonomy" id="112090"/>
    <lineage>
        <taxon>Eukaryota</taxon>
        <taxon>Sar</taxon>
        <taxon>Stramenopiles</taxon>
        <taxon>Oomycota</taxon>
        <taxon>Saprolegniomycetes</taxon>
        <taxon>Saprolegniales</taxon>
        <taxon>Verrucalvaceae</taxon>
        <taxon>Aphanomyces</taxon>
    </lineage>
</organism>
<feature type="transmembrane region" description="Helical" evidence="5">
    <location>
        <begin position="12"/>
        <end position="32"/>
    </location>
</feature>
<dbReference type="InterPro" id="IPR011057">
    <property type="entry name" value="Mss4-like_sf"/>
</dbReference>
<keyword evidence="2" id="KW-0479">Metal-binding</keyword>
<proteinExistence type="inferred from homology"/>
<keyword evidence="5" id="KW-0812">Transmembrane</keyword>
<name>W4FHJ5_APHAT</name>
<accession>W4FHJ5</accession>
<evidence type="ECO:0000256" key="1">
    <source>
        <dbReference type="ARBA" id="ARBA00005495"/>
    </source>
</evidence>
<dbReference type="PROSITE" id="PS51891">
    <property type="entry name" value="CENP_V_GFA"/>
    <property type="match status" value="1"/>
</dbReference>
<dbReference type="AlphaFoldDB" id="W4FHJ5"/>
<evidence type="ECO:0000259" key="6">
    <source>
        <dbReference type="PROSITE" id="PS51891"/>
    </source>
</evidence>
<dbReference type="PANTHER" id="PTHR28620">
    <property type="entry name" value="CENTROMERE PROTEIN V"/>
    <property type="match status" value="1"/>
</dbReference>
<comment type="similarity">
    <text evidence="1">Belongs to the Gfa family.</text>
</comment>
<keyword evidence="5" id="KW-1133">Transmembrane helix</keyword>
<feature type="region of interest" description="Disordered" evidence="4">
    <location>
        <begin position="244"/>
        <end position="265"/>
    </location>
</feature>
<dbReference type="RefSeq" id="XP_009844104.1">
    <property type="nucleotide sequence ID" value="XM_009845802.1"/>
</dbReference>
<feature type="domain" description="CENP-V/GFA" evidence="6">
    <location>
        <begin position="56"/>
        <end position="176"/>
    </location>
</feature>
<dbReference type="InterPro" id="IPR052355">
    <property type="entry name" value="CENP-V-like"/>
</dbReference>
<dbReference type="Gene3D" id="2.170.150.70">
    <property type="match status" value="1"/>
</dbReference>
<evidence type="ECO:0000256" key="2">
    <source>
        <dbReference type="ARBA" id="ARBA00022723"/>
    </source>
</evidence>
<dbReference type="GO" id="GO:0016846">
    <property type="term" value="F:carbon-sulfur lyase activity"/>
    <property type="evidence" value="ECO:0007669"/>
    <property type="project" value="InterPro"/>
</dbReference>
<evidence type="ECO:0000256" key="5">
    <source>
        <dbReference type="SAM" id="Phobius"/>
    </source>
</evidence>
<dbReference type="GO" id="GO:0046872">
    <property type="term" value="F:metal ion binding"/>
    <property type="evidence" value="ECO:0007669"/>
    <property type="project" value="UniProtKB-KW"/>
</dbReference>
<dbReference type="PANTHER" id="PTHR28620:SF1">
    <property type="entry name" value="CENP-V_GFA DOMAIN-CONTAINING PROTEIN"/>
    <property type="match status" value="1"/>
</dbReference>
<sequence>MGSARLPGVDRLIGSLATIGVGVALYLAHQFLRPKPLTLDEYYRQKYIDPSTLVGHKGSCGCGNLTFIVLAPRSLCAFDDSNTFPSKLGRIPVLLAPMTHLQMTSNHTATDVAVYSHEVSATYATQHVFCKQCGIHLFHMELNRNDHVAINVYALETDYIEDLRVVFVPKGAFPIFQRVPSSAITDDGETFPALPNGSSSKQRPGALHKQHKENASEFEKQLMLWAQLDPESATDDVAALPPVHDEDPAHVDPASTGKIPDTHPVTLDKIPEQELVRMKYQLQYYLQRHLETSQTQPSCSV</sequence>
<keyword evidence="3" id="KW-0862">Zinc</keyword>